<comment type="caution">
    <text evidence="2">The sequence shown here is derived from an EMBL/GenBank/DDBJ whole genome shotgun (WGS) entry which is preliminary data.</text>
</comment>
<dbReference type="EMBL" id="BAABBN010000007">
    <property type="protein sequence ID" value="GAA3928197.1"/>
    <property type="molecule type" value="Genomic_DNA"/>
</dbReference>
<keyword evidence="1" id="KW-0175">Coiled coil</keyword>
<accession>A0ABP7MUD2</accession>
<keyword evidence="3" id="KW-1185">Reference proteome</keyword>
<dbReference type="PROSITE" id="PS51257">
    <property type="entry name" value="PROKAR_LIPOPROTEIN"/>
    <property type="match status" value="1"/>
</dbReference>
<evidence type="ECO:0000313" key="3">
    <source>
        <dbReference type="Proteomes" id="UP001501565"/>
    </source>
</evidence>
<protein>
    <submittedName>
        <fullName evidence="2">DUF2959 domain-containing protein</fullName>
    </submittedName>
</protein>
<dbReference type="Pfam" id="PF11172">
    <property type="entry name" value="DUF2959"/>
    <property type="match status" value="1"/>
</dbReference>
<dbReference type="RefSeq" id="WP_344798957.1">
    <property type="nucleotide sequence ID" value="NZ_BAABBN010000007.1"/>
</dbReference>
<evidence type="ECO:0000256" key="1">
    <source>
        <dbReference type="SAM" id="Coils"/>
    </source>
</evidence>
<name>A0ABP7MUD2_9GAMM</name>
<reference evidence="3" key="1">
    <citation type="journal article" date="2019" name="Int. J. Syst. Evol. Microbiol.">
        <title>The Global Catalogue of Microorganisms (GCM) 10K type strain sequencing project: providing services to taxonomists for standard genome sequencing and annotation.</title>
        <authorList>
            <consortium name="The Broad Institute Genomics Platform"/>
            <consortium name="The Broad Institute Genome Sequencing Center for Infectious Disease"/>
            <person name="Wu L."/>
            <person name="Ma J."/>
        </authorList>
    </citation>
    <scope>NUCLEOTIDE SEQUENCE [LARGE SCALE GENOMIC DNA]</scope>
    <source>
        <strain evidence="3">JCM 17551</strain>
    </source>
</reference>
<evidence type="ECO:0000313" key="2">
    <source>
        <dbReference type="EMBL" id="GAA3928197.1"/>
    </source>
</evidence>
<feature type="coiled-coil region" evidence="1">
    <location>
        <begin position="43"/>
        <end position="70"/>
    </location>
</feature>
<sequence>MKQGNCCYSSVLKLITFLILPVLFSGCQSVYYDAMEKVGIHKRDILVDRVEEAKDAQSEAKEQFASALAQYQSVVTIENQALVDKYELLNDEYEDSKTSAAAVSDRIDAVEEVSEALFDEWEDELSLYSNAKLRQQSAQKLSATKRKYKTLIKAMRRSEQKMAPVLAAFQDQVLFLKHNLNAQAINALKGELKSIQGDVARLVKEMENSIKESESFIKSLSEG</sequence>
<proteinExistence type="predicted"/>
<feature type="coiled-coil region" evidence="1">
    <location>
        <begin position="185"/>
        <end position="212"/>
    </location>
</feature>
<organism evidence="2 3">
    <name type="scientific">Litoribacillus peritrichatus</name>
    <dbReference type="NCBI Taxonomy" id="718191"/>
    <lineage>
        <taxon>Bacteria</taxon>
        <taxon>Pseudomonadati</taxon>
        <taxon>Pseudomonadota</taxon>
        <taxon>Gammaproteobacteria</taxon>
        <taxon>Oceanospirillales</taxon>
        <taxon>Oceanospirillaceae</taxon>
        <taxon>Litoribacillus</taxon>
    </lineage>
</organism>
<dbReference type="InterPro" id="IPR021342">
    <property type="entry name" value="DUF2959"/>
</dbReference>
<gene>
    <name evidence="2" type="ORF">GCM10022277_25890</name>
</gene>
<dbReference type="Proteomes" id="UP001501565">
    <property type="component" value="Unassembled WGS sequence"/>
</dbReference>